<proteinExistence type="predicted"/>
<dbReference type="Proteomes" id="UP001205612">
    <property type="component" value="Unassembled WGS sequence"/>
</dbReference>
<evidence type="ECO:0000313" key="2">
    <source>
        <dbReference type="EMBL" id="MCS0605591.1"/>
    </source>
</evidence>
<keyword evidence="1" id="KW-0732">Signal</keyword>
<dbReference type="RefSeq" id="WP_258782832.1">
    <property type="nucleotide sequence ID" value="NZ_JANUGP010000034.1"/>
</dbReference>
<feature type="signal peptide" evidence="1">
    <location>
        <begin position="1"/>
        <end position="30"/>
    </location>
</feature>
<evidence type="ECO:0008006" key="4">
    <source>
        <dbReference type="Google" id="ProtNLM"/>
    </source>
</evidence>
<keyword evidence="3" id="KW-1185">Reference proteome</keyword>
<accession>A0ABT2BAP8</accession>
<comment type="caution">
    <text evidence="2">The sequence shown here is derived from an EMBL/GenBank/DDBJ whole genome shotgun (WGS) entry which is preliminary data.</text>
</comment>
<evidence type="ECO:0000256" key="1">
    <source>
        <dbReference type="SAM" id="SignalP"/>
    </source>
</evidence>
<dbReference type="EMBL" id="JANUGP010000034">
    <property type="protein sequence ID" value="MCS0605591.1"/>
    <property type="molecule type" value="Genomic_DNA"/>
</dbReference>
<reference evidence="2 3" key="1">
    <citation type="submission" date="2022-08" db="EMBL/GenBank/DDBJ databases">
        <authorList>
            <person name="Somphong A."/>
            <person name="Phongsopitanun W."/>
        </authorList>
    </citation>
    <scope>NUCLEOTIDE SEQUENCE [LARGE SCALE GENOMIC DNA]</scope>
    <source>
        <strain evidence="2 3">LP11</strain>
    </source>
</reference>
<gene>
    <name evidence="2" type="ORF">NX794_30965</name>
</gene>
<name>A0ABT2BAP8_9ACTN</name>
<sequence length="198" mass="19426">MSARASSIRWTAAAASAAALGLGGLFSVVAAPSTALAMPVDTTANATSSATGLVTCPLGAETATYSPGLHLTAPPSGVHLHSAGNLGVCVSTDLRHTGGSFVVDGDGPLTCVGGSSTGTGTATWANTGTHPSRFTYTGAVSVRPDGNSVLVLTGDITSGDYVGHTLVETKVIASTDLTACLTSEGLTTTSGPVSFTIV</sequence>
<feature type="chain" id="PRO_5045759804" description="Secreted protein" evidence="1">
    <location>
        <begin position="31"/>
        <end position="198"/>
    </location>
</feature>
<evidence type="ECO:0000313" key="3">
    <source>
        <dbReference type="Proteomes" id="UP001205612"/>
    </source>
</evidence>
<protein>
    <recommendedName>
        <fullName evidence="4">Secreted protein</fullName>
    </recommendedName>
</protein>
<organism evidence="2 3">
    <name type="scientific">Streptomyces pyxinicus</name>
    <dbReference type="NCBI Taxonomy" id="2970331"/>
    <lineage>
        <taxon>Bacteria</taxon>
        <taxon>Bacillati</taxon>
        <taxon>Actinomycetota</taxon>
        <taxon>Actinomycetes</taxon>
        <taxon>Kitasatosporales</taxon>
        <taxon>Streptomycetaceae</taxon>
        <taxon>Streptomyces</taxon>
    </lineage>
</organism>